<proteinExistence type="predicted"/>
<dbReference type="InterPro" id="IPR051475">
    <property type="entry name" value="Diverse_Ion_Transporter"/>
</dbReference>
<reference evidence="7 8" key="1">
    <citation type="submission" date="2020-10" db="EMBL/GenBank/DDBJ databases">
        <title>Complete genome sequence of Cupriavidus basilensis CCUG 49340T.</title>
        <authorList>
            <person name="Salva-Serra F."/>
            <person name="Donoso R.A."/>
            <person name="Cho K.H."/>
            <person name="Yoo J.A."/>
            <person name="Lee K."/>
            <person name="Yoon S.-H."/>
            <person name="Perez-Pantoja D."/>
            <person name="Moore E.R.B."/>
        </authorList>
    </citation>
    <scope>NUCLEOTIDE SEQUENCE [LARGE SCALE GENOMIC DNA]</scope>
    <source>
        <strain evidence="8">CCUG 49340</strain>
    </source>
</reference>
<dbReference type="Proteomes" id="UP000397656">
    <property type="component" value="Chromosome 1"/>
</dbReference>
<evidence type="ECO:0000256" key="1">
    <source>
        <dbReference type="ARBA" id="ARBA00004141"/>
    </source>
</evidence>
<dbReference type="PANTHER" id="PTHR43568:SF1">
    <property type="entry name" value="P PROTEIN"/>
    <property type="match status" value="1"/>
</dbReference>
<dbReference type="GO" id="GO:0055085">
    <property type="term" value="P:transmembrane transport"/>
    <property type="evidence" value="ECO:0007669"/>
    <property type="project" value="InterPro"/>
</dbReference>
<gene>
    <name evidence="7" type="ORF">F7R26_005545</name>
</gene>
<comment type="subcellular location">
    <subcellularLocation>
        <location evidence="1">Membrane</location>
        <topology evidence="1">Multi-pass membrane protein</topology>
    </subcellularLocation>
</comment>
<evidence type="ECO:0000313" key="7">
    <source>
        <dbReference type="EMBL" id="QOT77513.1"/>
    </source>
</evidence>
<evidence type="ECO:0000256" key="2">
    <source>
        <dbReference type="ARBA" id="ARBA00022448"/>
    </source>
</evidence>
<protein>
    <submittedName>
        <fullName evidence="7">Citrate transporter</fullName>
    </submittedName>
</protein>
<dbReference type="EMBL" id="CP062803">
    <property type="protein sequence ID" value="QOT77513.1"/>
    <property type="molecule type" value="Genomic_DNA"/>
</dbReference>
<feature type="domain" description="Citrate transporter-like" evidence="6">
    <location>
        <begin position="18"/>
        <end position="359"/>
    </location>
</feature>
<name>A0A643G213_9BURK</name>
<keyword evidence="2" id="KW-0813">Transport</keyword>
<organism evidence="7 8">
    <name type="scientific">Cupriavidus basilensis</name>
    <dbReference type="NCBI Taxonomy" id="68895"/>
    <lineage>
        <taxon>Bacteria</taxon>
        <taxon>Pseudomonadati</taxon>
        <taxon>Pseudomonadota</taxon>
        <taxon>Betaproteobacteria</taxon>
        <taxon>Burkholderiales</taxon>
        <taxon>Burkholderiaceae</taxon>
        <taxon>Cupriavidus</taxon>
    </lineage>
</organism>
<dbReference type="InterPro" id="IPR004680">
    <property type="entry name" value="Cit_transptr-like_dom"/>
</dbReference>
<evidence type="ECO:0000259" key="6">
    <source>
        <dbReference type="Pfam" id="PF03600"/>
    </source>
</evidence>
<evidence type="ECO:0000256" key="4">
    <source>
        <dbReference type="ARBA" id="ARBA00022989"/>
    </source>
</evidence>
<keyword evidence="3" id="KW-0812">Transmembrane</keyword>
<dbReference type="PANTHER" id="PTHR43568">
    <property type="entry name" value="P PROTEIN"/>
    <property type="match status" value="1"/>
</dbReference>
<keyword evidence="5" id="KW-0472">Membrane</keyword>
<evidence type="ECO:0000313" key="8">
    <source>
        <dbReference type="Proteomes" id="UP000397656"/>
    </source>
</evidence>
<evidence type="ECO:0000256" key="5">
    <source>
        <dbReference type="ARBA" id="ARBA00023136"/>
    </source>
</evidence>
<dbReference type="AlphaFoldDB" id="A0A643G213"/>
<dbReference type="Pfam" id="PF03600">
    <property type="entry name" value="CitMHS"/>
    <property type="match status" value="1"/>
</dbReference>
<accession>A0A643G213</accession>
<dbReference type="GO" id="GO:0016020">
    <property type="term" value="C:membrane"/>
    <property type="evidence" value="ECO:0007669"/>
    <property type="project" value="UniProtKB-SubCell"/>
</dbReference>
<evidence type="ECO:0000256" key="3">
    <source>
        <dbReference type="ARBA" id="ARBA00022692"/>
    </source>
</evidence>
<keyword evidence="4" id="KW-1133">Transmembrane helix</keyword>
<sequence>MSDLQIYIVLGVFGAVILVIALNLMDMAVAALIGVCVLIALGILNEQDLLSATRTSGGPISLLFGGMVVARILSTTGLFDRLGDVYLSATGGSGKRFLLLLIAMVAPLCAFLPNATTVILIAPIIIRVAMALEVDFVGPMVLTAIVSNSAGLLTLVGDPATFLVGSAIGMTFGEYLRRVSLGGVIALLVIVPLLPLLMPDLWRMRRALPQRRPHKRLERPVYAGLSLAVLLTMVALFIFGEHLPTRLVPPMVALIASALALLVGYEARFEPTDDVLRDVDWKTLLFLGCIFCLVQAVTKTGLLQVMALKLYALFGTQLTLVALVMIAVIGLLSSLLANVPVAAASILMIKGYLVAAEVVPDAALGALFTQWPAATIPVFVGMMFGATLGGNATLIGASANIVSAGICARHGKPVTFATFMRFGLPVTVAQLTASAIYVIVLSRWMR</sequence>
<dbReference type="GeneID" id="98400360"/>
<dbReference type="RefSeq" id="WP_150983708.1">
    <property type="nucleotide sequence ID" value="NZ_CP062803.1"/>
</dbReference>